<feature type="domain" description="Signal transduction histidine kinase internal region" evidence="2">
    <location>
        <begin position="319"/>
        <end position="396"/>
    </location>
</feature>
<keyword evidence="4" id="KW-1185">Reference proteome</keyword>
<dbReference type="Pfam" id="PF06580">
    <property type="entry name" value="His_kinase"/>
    <property type="match status" value="1"/>
</dbReference>
<dbReference type="AlphaFoldDB" id="A0A1G7X1A9"/>
<gene>
    <name evidence="3" type="ORF">SAMN05421827_11119</name>
</gene>
<dbReference type="RefSeq" id="WP_090501049.1">
    <property type="nucleotide sequence ID" value="NZ_FNCH01000011.1"/>
</dbReference>
<evidence type="ECO:0000259" key="2">
    <source>
        <dbReference type="Pfam" id="PF06580"/>
    </source>
</evidence>
<feature type="transmembrane region" description="Helical" evidence="1">
    <location>
        <begin position="273"/>
        <end position="297"/>
    </location>
</feature>
<feature type="transmembrane region" description="Helical" evidence="1">
    <location>
        <begin position="141"/>
        <end position="158"/>
    </location>
</feature>
<keyword evidence="1" id="KW-1133">Transmembrane helix</keyword>
<dbReference type="InterPro" id="IPR036890">
    <property type="entry name" value="HATPase_C_sf"/>
</dbReference>
<feature type="transmembrane region" description="Helical" evidence="1">
    <location>
        <begin position="94"/>
        <end position="115"/>
    </location>
</feature>
<keyword evidence="1" id="KW-0812">Transmembrane</keyword>
<keyword evidence="3" id="KW-0808">Transferase</keyword>
<dbReference type="PANTHER" id="PTHR34220">
    <property type="entry name" value="SENSOR HISTIDINE KINASE YPDA"/>
    <property type="match status" value="1"/>
</dbReference>
<dbReference type="GO" id="GO:0000155">
    <property type="term" value="F:phosphorelay sensor kinase activity"/>
    <property type="evidence" value="ECO:0007669"/>
    <property type="project" value="InterPro"/>
</dbReference>
<dbReference type="SUPFAM" id="SSF55874">
    <property type="entry name" value="ATPase domain of HSP90 chaperone/DNA topoisomerase II/histidine kinase"/>
    <property type="match status" value="1"/>
</dbReference>
<keyword evidence="1" id="KW-0472">Membrane</keyword>
<feature type="transmembrane region" description="Helical" evidence="1">
    <location>
        <begin position="62"/>
        <end position="82"/>
    </location>
</feature>
<dbReference type="Proteomes" id="UP000199643">
    <property type="component" value="Unassembled WGS sequence"/>
</dbReference>
<evidence type="ECO:0000256" key="1">
    <source>
        <dbReference type="SAM" id="Phobius"/>
    </source>
</evidence>
<proteinExistence type="predicted"/>
<protein>
    <submittedName>
        <fullName evidence="3">Histidine kinase</fullName>
    </submittedName>
</protein>
<keyword evidence="3" id="KW-0418">Kinase</keyword>
<sequence length="512" mass="59324">MEILSGHSTAIKSRNINQLEFWISTTLFILALISICTQTTYGSGGSYRFSESSVEYSIMANFFLPEIFKISIIYFSFLLFNFVSMPQLAKGRNVTMNLIMTVAVTAFSIITWMVANTYTQAYRIVEFDDIDKAYDMFFGEAFTYIFFLYLLFNTYAYFNEGGMALFNRINFLKRYNKNIISEIFVTTKIWLISLLVFAAVISLKIDYEILIVWLLVPPVNIFFAFCAIYYIIPNLRKNFKGFGRYFWGNVGLTIIISILLLIILIPFMRNGEVIPVTLVLNIICLICITTPSAWYIYKHKFEKLSEIQMLKTELGKSDANLNFLKSQINPHFLFNALNTLYGTALQENAERTGEGIQKLGDMMRFMLHENTQDKISLTREVEYLNNYIDLQKLRTSRSADIRIDTHIEEQLNNLQITPMLLIPFIENAFKHGISLQQPSYIKITLQTKESTLYFDVSNSIYIKADHDPEKLKSGIGLENVKQRLSLLYYGKHELIIRESANEFFVHLTLQLD</sequence>
<dbReference type="STRING" id="405671.SAMN05421827_11119"/>
<dbReference type="InterPro" id="IPR010559">
    <property type="entry name" value="Sig_transdc_His_kin_internal"/>
</dbReference>
<feature type="transmembrane region" description="Helical" evidence="1">
    <location>
        <begin position="179"/>
        <end position="203"/>
    </location>
</feature>
<evidence type="ECO:0000313" key="3">
    <source>
        <dbReference type="EMBL" id="SDG77941.1"/>
    </source>
</evidence>
<dbReference type="GO" id="GO:0016020">
    <property type="term" value="C:membrane"/>
    <property type="evidence" value="ECO:0007669"/>
    <property type="project" value="InterPro"/>
</dbReference>
<dbReference type="EMBL" id="FNCH01000011">
    <property type="protein sequence ID" value="SDG77941.1"/>
    <property type="molecule type" value="Genomic_DNA"/>
</dbReference>
<dbReference type="OrthoDB" id="9792992at2"/>
<dbReference type="PANTHER" id="PTHR34220:SF7">
    <property type="entry name" value="SENSOR HISTIDINE KINASE YPDA"/>
    <property type="match status" value="1"/>
</dbReference>
<accession>A0A1G7X1A9</accession>
<reference evidence="4" key="1">
    <citation type="submission" date="2016-10" db="EMBL/GenBank/DDBJ databases">
        <authorList>
            <person name="Varghese N."/>
            <person name="Submissions S."/>
        </authorList>
    </citation>
    <scope>NUCLEOTIDE SEQUENCE [LARGE SCALE GENOMIC DNA]</scope>
    <source>
        <strain evidence="4">DSM 17933</strain>
    </source>
</reference>
<organism evidence="3 4">
    <name type="scientific">Pedobacter terrae</name>
    <dbReference type="NCBI Taxonomy" id="405671"/>
    <lineage>
        <taxon>Bacteria</taxon>
        <taxon>Pseudomonadati</taxon>
        <taxon>Bacteroidota</taxon>
        <taxon>Sphingobacteriia</taxon>
        <taxon>Sphingobacteriales</taxon>
        <taxon>Sphingobacteriaceae</taxon>
        <taxon>Pedobacter</taxon>
    </lineage>
</organism>
<dbReference type="Gene3D" id="3.30.565.10">
    <property type="entry name" value="Histidine kinase-like ATPase, C-terminal domain"/>
    <property type="match status" value="1"/>
</dbReference>
<feature type="transmembrane region" description="Helical" evidence="1">
    <location>
        <begin position="244"/>
        <end position="267"/>
    </location>
</feature>
<dbReference type="InterPro" id="IPR050640">
    <property type="entry name" value="Bact_2-comp_sensor_kinase"/>
</dbReference>
<feature type="transmembrane region" description="Helical" evidence="1">
    <location>
        <begin position="21"/>
        <end position="42"/>
    </location>
</feature>
<evidence type="ECO:0000313" key="4">
    <source>
        <dbReference type="Proteomes" id="UP000199643"/>
    </source>
</evidence>
<name>A0A1G7X1A9_9SPHI</name>
<feature type="transmembrane region" description="Helical" evidence="1">
    <location>
        <begin position="209"/>
        <end position="232"/>
    </location>
</feature>